<evidence type="ECO:0000313" key="2">
    <source>
        <dbReference type="EMBL" id="CAJ1941798.1"/>
    </source>
</evidence>
<reference evidence="2" key="1">
    <citation type="submission" date="2023-08" db="EMBL/GenBank/DDBJ databases">
        <authorList>
            <person name="Audoor S."/>
            <person name="Bilcke G."/>
        </authorList>
    </citation>
    <scope>NUCLEOTIDE SEQUENCE</scope>
</reference>
<accession>A0AAD2FHV6</accession>
<comment type="caution">
    <text evidence="2">The sequence shown here is derived from an EMBL/GenBank/DDBJ whole genome shotgun (WGS) entry which is preliminary data.</text>
</comment>
<proteinExistence type="predicted"/>
<keyword evidence="1" id="KW-0812">Transmembrane</keyword>
<dbReference type="AlphaFoldDB" id="A0AAD2FHV6"/>
<evidence type="ECO:0000313" key="3">
    <source>
        <dbReference type="Proteomes" id="UP001295423"/>
    </source>
</evidence>
<sequence>MRFKTYARRTRDPDLPLKEDEVLADDAGRKKIKKPRHANSLAMEMLTMAFTSASMMGMIADAVMVDWPSGLAYKKVIATLFKQYRPSDVMSKVEMRREMDQVNMKKDNDPNTFFEQISQIEDKYVTQKLSLEDLLAIVLDAAPIEYGATITAETRNKGNALTLENIREAMHVQCCIMYPAAKTKKTSSAKAVELSSVDNVGDMLLL</sequence>
<dbReference type="Proteomes" id="UP001295423">
    <property type="component" value="Unassembled WGS sequence"/>
</dbReference>
<keyword evidence="1" id="KW-0472">Membrane</keyword>
<dbReference type="EMBL" id="CAKOGP040001079">
    <property type="protein sequence ID" value="CAJ1941798.1"/>
    <property type="molecule type" value="Genomic_DNA"/>
</dbReference>
<gene>
    <name evidence="2" type="ORF">CYCCA115_LOCUS7666</name>
</gene>
<evidence type="ECO:0000256" key="1">
    <source>
        <dbReference type="SAM" id="Phobius"/>
    </source>
</evidence>
<name>A0AAD2FHV6_9STRA</name>
<protein>
    <submittedName>
        <fullName evidence="2">Uncharacterized protein</fullName>
    </submittedName>
</protein>
<feature type="transmembrane region" description="Helical" evidence="1">
    <location>
        <begin position="41"/>
        <end position="60"/>
    </location>
</feature>
<keyword evidence="1" id="KW-1133">Transmembrane helix</keyword>
<organism evidence="2 3">
    <name type="scientific">Cylindrotheca closterium</name>
    <dbReference type="NCBI Taxonomy" id="2856"/>
    <lineage>
        <taxon>Eukaryota</taxon>
        <taxon>Sar</taxon>
        <taxon>Stramenopiles</taxon>
        <taxon>Ochrophyta</taxon>
        <taxon>Bacillariophyta</taxon>
        <taxon>Bacillariophyceae</taxon>
        <taxon>Bacillariophycidae</taxon>
        <taxon>Bacillariales</taxon>
        <taxon>Bacillariaceae</taxon>
        <taxon>Cylindrotheca</taxon>
    </lineage>
</organism>
<keyword evidence="3" id="KW-1185">Reference proteome</keyword>